<evidence type="ECO:0000313" key="1">
    <source>
        <dbReference type="EMBL" id="KAJ7696934.1"/>
    </source>
</evidence>
<dbReference type="Proteomes" id="UP001221757">
    <property type="component" value="Unassembled WGS sequence"/>
</dbReference>
<evidence type="ECO:0008006" key="3">
    <source>
        <dbReference type="Google" id="ProtNLM"/>
    </source>
</evidence>
<protein>
    <recommendedName>
        <fullName evidence="3">F-box domain-containing protein</fullName>
    </recommendedName>
</protein>
<accession>A0AAD7GLS1</accession>
<comment type="caution">
    <text evidence="1">The sequence shown here is derived from an EMBL/GenBank/DDBJ whole genome shotgun (WGS) entry which is preliminary data.</text>
</comment>
<evidence type="ECO:0000313" key="2">
    <source>
        <dbReference type="Proteomes" id="UP001221757"/>
    </source>
</evidence>
<dbReference type="SUPFAM" id="SSF52047">
    <property type="entry name" value="RNI-like"/>
    <property type="match status" value="1"/>
</dbReference>
<dbReference type="AlphaFoldDB" id="A0AAD7GLS1"/>
<gene>
    <name evidence="1" type="ORF">B0H17DRAFT_1130590</name>
</gene>
<dbReference type="EMBL" id="JARKIE010000032">
    <property type="protein sequence ID" value="KAJ7696934.1"/>
    <property type="molecule type" value="Genomic_DNA"/>
</dbReference>
<keyword evidence="2" id="KW-1185">Reference proteome</keyword>
<dbReference type="CDD" id="cd09917">
    <property type="entry name" value="F-box_SF"/>
    <property type="match status" value="1"/>
</dbReference>
<organism evidence="1 2">
    <name type="scientific">Mycena rosella</name>
    <name type="common">Pink bonnet</name>
    <name type="synonym">Agaricus rosellus</name>
    <dbReference type="NCBI Taxonomy" id="1033263"/>
    <lineage>
        <taxon>Eukaryota</taxon>
        <taxon>Fungi</taxon>
        <taxon>Dikarya</taxon>
        <taxon>Basidiomycota</taxon>
        <taxon>Agaricomycotina</taxon>
        <taxon>Agaricomycetes</taxon>
        <taxon>Agaricomycetidae</taxon>
        <taxon>Agaricales</taxon>
        <taxon>Marasmiineae</taxon>
        <taxon>Mycenaceae</taxon>
        <taxon>Mycena</taxon>
    </lineage>
</organism>
<name>A0AAD7GLS1_MYCRO</name>
<proteinExistence type="predicted"/>
<sequence>MCLPIELVERIIDTACCHPPTLAACSLVCKDWLPRSRHHLFALLDLSAHWNPEPNAVTEFMKIITAPNSTLVPYVTAVVLGKRSWGMTPVQRILATLARSGIRPGFLHINCPTYEPTHLPIFSVSLVHLTLYLHNDMPIATLVDHVCAFPLLESLYVGGSARYTADVYPATQSLPPKLRTLVISNPVFAHWVLSLDPVPTQISTIILRYINLPEQWDEINRYLASPAAAAGIHSLTFEECDVTYPQIPYIPPDLQHLENLHTLIIEKSGTLLADCLLGVLAAVRSSPATATLETIELYAVNGSGPGEFPHMRLREADGILADAAKLPGLQRVVVVMRIRTLTHPDFPVDHKIPPEIVSRLLEAMPLCDGRRLLFLR</sequence>
<reference evidence="1" key="1">
    <citation type="submission" date="2023-03" db="EMBL/GenBank/DDBJ databases">
        <title>Massive genome expansion in bonnet fungi (Mycena s.s.) driven by repeated elements and novel gene families across ecological guilds.</title>
        <authorList>
            <consortium name="Lawrence Berkeley National Laboratory"/>
            <person name="Harder C.B."/>
            <person name="Miyauchi S."/>
            <person name="Viragh M."/>
            <person name="Kuo A."/>
            <person name="Thoen E."/>
            <person name="Andreopoulos B."/>
            <person name="Lu D."/>
            <person name="Skrede I."/>
            <person name="Drula E."/>
            <person name="Henrissat B."/>
            <person name="Morin E."/>
            <person name="Kohler A."/>
            <person name="Barry K."/>
            <person name="LaButti K."/>
            <person name="Morin E."/>
            <person name="Salamov A."/>
            <person name="Lipzen A."/>
            <person name="Mereny Z."/>
            <person name="Hegedus B."/>
            <person name="Baldrian P."/>
            <person name="Stursova M."/>
            <person name="Weitz H."/>
            <person name="Taylor A."/>
            <person name="Grigoriev I.V."/>
            <person name="Nagy L.G."/>
            <person name="Martin F."/>
            <person name="Kauserud H."/>
        </authorList>
    </citation>
    <scope>NUCLEOTIDE SEQUENCE</scope>
    <source>
        <strain evidence="1">CBHHK067</strain>
    </source>
</reference>